<dbReference type="GeneID" id="8860546"/>
<feature type="compositionally biased region" description="Basic and acidic residues" evidence="1">
    <location>
        <begin position="60"/>
        <end position="72"/>
    </location>
</feature>
<evidence type="ECO:0000313" key="4">
    <source>
        <dbReference type="Proteomes" id="UP000006671"/>
    </source>
</evidence>
<dbReference type="Proteomes" id="UP000006671">
    <property type="component" value="Unassembled WGS sequence"/>
</dbReference>
<keyword evidence="2" id="KW-0472">Membrane</keyword>
<organism evidence="4">
    <name type="scientific">Naegleria gruberi</name>
    <name type="common">Amoeba</name>
    <dbReference type="NCBI Taxonomy" id="5762"/>
    <lineage>
        <taxon>Eukaryota</taxon>
        <taxon>Discoba</taxon>
        <taxon>Heterolobosea</taxon>
        <taxon>Tetramitia</taxon>
        <taxon>Eutetramitia</taxon>
        <taxon>Vahlkampfiidae</taxon>
        <taxon>Naegleria</taxon>
    </lineage>
</organism>
<feature type="region of interest" description="Disordered" evidence="1">
    <location>
        <begin position="1"/>
        <end position="108"/>
    </location>
</feature>
<gene>
    <name evidence="3" type="ORF">NAEGRDRAFT_63931</name>
</gene>
<keyword evidence="4" id="KW-1185">Reference proteome</keyword>
<keyword evidence="2" id="KW-0812">Transmembrane</keyword>
<keyword evidence="2" id="KW-1133">Transmembrane helix</keyword>
<dbReference type="VEuPathDB" id="AmoebaDB:NAEGRDRAFT_63931"/>
<feature type="transmembrane region" description="Helical" evidence="2">
    <location>
        <begin position="1474"/>
        <end position="1500"/>
    </location>
</feature>
<evidence type="ECO:0000256" key="2">
    <source>
        <dbReference type="SAM" id="Phobius"/>
    </source>
</evidence>
<feature type="compositionally biased region" description="Polar residues" evidence="1">
    <location>
        <begin position="45"/>
        <end position="58"/>
    </location>
</feature>
<evidence type="ECO:0000313" key="3">
    <source>
        <dbReference type="EMBL" id="EFC48001.1"/>
    </source>
</evidence>
<evidence type="ECO:0000256" key="1">
    <source>
        <dbReference type="SAM" id="MobiDB-lite"/>
    </source>
</evidence>
<name>D2V4W6_NAEGR</name>
<accession>D2V4W6</accession>
<protein>
    <submittedName>
        <fullName evidence="3">Predicted protein</fullName>
    </submittedName>
</protein>
<proteinExistence type="predicted"/>
<dbReference type="eggNOG" id="ENOG502SQWN">
    <property type="taxonomic scope" value="Eukaryota"/>
</dbReference>
<dbReference type="InParanoid" id="D2V4W6"/>
<dbReference type="OrthoDB" id="10255648at2759"/>
<sequence>MPSSVKPEMIQSQQQYLPGGEEIELQHVYTPSNNPSKSPRDRNDSVASHTFVNNNIPSSDDLREEQVVDFKKKEKKKDKKKESESGSDSSEDSKSSKSDKKAAKKKKKKLRKKVAKGYEFMIGFLDGFGESVDGPGLRKKTFMGAFLTTIMRIACIILIAYRLYVLIIDNKSQSTGSIININYAKTSNVRYMDVPTLQLRLSNNITFYENEEDGPSLQRIDIFDNYGYEKTYSTRRDIKDVQVPVPVTKSIFGSSTVNLNSFYPSTSPPYQAVEVERAANSSATLFGTEQNTISVLASMIDDPLKIIYLMNGVFDTSYGSLDFVNHTVHLYLRFVDDMTHIKPCQLHVGLVNSGVFKLIQDTTTEGKSYIKKELQSVDEIYMTTEDSLWDINLTKTQGEGTTSSISTNGLPYNVLYLSNEFTTNELYSFLNKKDIGGLSRDVSKLFVSRNMTASSFMDWSFLISYVNNFLYTENTLLCDDFETTVTDISTLYDKTTMSVKDLFPQEIRVIADLVDGTTETMYARVPTDSFSPKSSDFYLLLFGITGRAETVRVNSFQLATGVGTNRYNYIKMSMKRSGNRPVNFKNVEPQDTIFASTVINYSAVQLPNTLPQKWISQGLWNCPTSKYGDGFCDCECGFVNDTLTVRDIDCNNMLPTLFSGNNLMTKFHKTSCASKGQFCSSQGTCLEANYLKSSKPCYHRASVLGDSQIIGYFGSNSDYNNSGASKKCVSCLGDTFLSEKSSLSISKSKYMCQITPIGYIFGKDFFSMNSTGLISVWKEAPGHLYGKCLNIPIRVKVGELMFPTINPGEYYTLQVGDASSNQYSQTAYLASVGPTSRSIKKISPKGDLIGESQYDFQTVCVSTTEPSLSFLEMAGFGQVISSVSAYSNIIIVDPVTINSPDPNNTLSFIGRFPTAGAFKATFYSGDGYSEGITDTVTHQPISVDVLGVTDVNGYQILQLKAAPSYSIGLAFNVLQYVDSGRTIVNIEQFKLTTDLSNSNLIKRVNDWKSQPSKFKQPRLLIRKSIDDYTYLQYVLITDITEISVIPLKYRVSLNSKVTEVFDVGSVVEYTADMTIGSISIPITLSSSYDRKEFLPVNSAQTVGIPTPSSLRVQYAMFIVPNKKKFPNLDYSETKSNQPDYQSQNFLNLCPREYGVDKVSIPYDGDMWKHFSIDPSRGHNVESCKISKWTTSFVNQACSDVKNLPKNQFNKNCIKQMPPTYSLKYDHVIQLNNKWSNLTDSDAAEVSTGGASLPEFKYTFKHVYTFQHDKYADEVDSSFSTGAPKTGDFTQNMSSIYYNGKLNYQGRSKDVFLPANSPILDMDASIELSPNFIIDVLNHYDDLTVNYGWNIVYESGTWKKLKNKTIEAIQEFGDTIFDDIKVVWDLSSLAKGSNNNKLTLTPGHQYNFFASLKITTLYSTDTLGNSEITQVKILIQSTSVTEYALDFLDRQKCILNFAISFDLPQSYQVFIQSDYTILAFFTDVGGAIGIISIGAIALELWQSYIRQPEMKKRKRERMPKKLPKKELCQRLPYKPM</sequence>
<reference evidence="3 4" key="1">
    <citation type="journal article" date="2010" name="Cell">
        <title>The genome of Naegleria gruberi illuminates early eukaryotic versatility.</title>
        <authorList>
            <person name="Fritz-Laylin L.K."/>
            <person name="Prochnik S.E."/>
            <person name="Ginger M.L."/>
            <person name="Dacks J.B."/>
            <person name="Carpenter M.L."/>
            <person name="Field M.C."/>
            <person name="Kuo A."/>
            <person name="Paredez A."/>
            <person name="Chapman J."/>
            <person name="Pham J."/>
            <person name="Shu S."/>
            <person name="Neupane R."/>
            <person name="Cipriano M."/>
            <person name="Mancuso J."/>
            <person name="Tu H."/>
            <person name="Salamov A."/>
            <person name="Lindquist E."/>
            <person name="Shapiro H."/>
            <person name="Lucas S."/>
            <person name="Grigoriev I.V."/>
            <person name="Cande W.Z."/>
            <person name="Fulton C."/>
            <person name="Rokhsar D.S."/>
            <person name="Dawson S.C."/>
        </authorList>
    </citation>
    <scope>NUCLEOTIDE SEQUENCE [LARGE SCALE GENOMIC DNA]</scope>
    <source>
        <strain evidence="3 4">NEG-M</strain>
    </source>
</reference>
<dbReference type="RefSeq" id="XP_002680745.1">
    <property type="nucleotide sequence ID" value="XM_002680699.1"/>
</dbReference>
<feature type="compositionally biased region" description="Basic and acidic residues" evidence="1">
    <location>
        <begin position="91"/>
        <end position="101"/>
    </location>
</feature>
<dbReference type="KEGG" id="ngr:NAEGRDRAFT_63931"/>
<dbReference type="EMBL" id="GG738852">
    <property type="protein sequence ID" value="EFC48001.1"/>
    <property type="molecule type" value="Genomic_DNA"/>
</dbReference>